<organism evidence="2 3">
    <name type="scientific">Chroococcidiopsis cubana SAG 39.79</name>
    <dbReference type="NCBI Taxonomy" id="388085"/>
    <lineage>
        <taxon>Bacteria</taxon>
        <taxon>Bacillati</taxon>
        <taxon>Cyanobacteriota</taxon>
        <taxon>Cyanophyceae</taxon>
        <taxon>Chroococcidiopsidales</taxon>
        <taxon>Chroococcidiopsidaceae</taxon>
        <taxon>Chroococcidiopsis</taxon>
    </lineage>
</organism>
<dbReference type="RefSeq" id="WP_015155166.1">
    <property type="nucleotide sequence ID" value="NZ_RSCK01000010.1"/>
</dbReference>
<evidence type="ECO:0000313" key="3">
    <source>
        <dbReference type="Proteomes" id="UP000282574"/>
    </source>
</evidence>
<proteinExistence type="predicted"/>
<keyword evidence="3" id="KW-1185">Reference proteome</keyword>
<dbReference type="InterPro" id="IPR041049">
    <property type="entry name" value="DUF5615"/>
</dbReference>
<accession>A0AB37UNH3</accession>
<name>A0AB37UNH3_9CYAN</name>
<gene>
    <name evidence="2" type="ORF">DSM107010_17820</name>
</gene>
<protein>
    <recommendedName>
        <fullName evidence="1">DUF5615 domain-containing protein</fullName>
    </recommendedName>
</protein>
<evidence type="ECO:0000259" key="1">
    <source>
        <dbReference type="Pfam" id="PF18480"/>
    </source>
</evidence>
<evidence type="ECO:0000313" key="2">
    <source>
        <dbReference type="EMBL" id="RUT12937.1"/>
    </source>
</evidence>
<dbReference type="Pfam" id="PF18480">
    <property type="entry name" value="DUF5615"/>
    <property type="match status" value="1"/>
</dbReference>
<sequence length="115" mass="12853">MKFLADENFDNTIIRGLIRRNSNIDIIRVQDVGLSGKDDPTILAWAARENRILLTHDVATITRYAYERVVASQPMPGVIEISLDAAVGKVIEDIILLLECSSESELEGQIQYLPL</sequence>
<feature type="domain" description="DUF5615" evidence="1">
    <location>
        <begin position="1"/>
        <end position="58"/>
    </location>
</feature>
<dbReference type="AlphaFoldDB" id="A0AB37UNH3"/>
<dbReference type="Proteomes" id="UP000282574">
    <property type="component" value="Unassembled WGS sequence"/>
</dbReference>
<reference evidence="2 3" key="1">
    <citation type="journal article" date="2019" name="Genome Biol. Evol.">
        <title>Day and night: Metabolic profiles and evolutionary relationships of six axenic non-marine cyanobacteria.</title>
        <authorList>
            <person name="Will S.E."/>
            <person name="Henke P."/>
            <person name="Boedeker C."/>
            <person name="Huang S."/>
            <person name="Brinkmann H."/>
            <person name="Rohde M."/>
            <person name="Jarek M."/>
            <person name="Friedl T."/>
            <person name="Seufert S."/>
            <person name="Schumacher M."/>
            <person name="Overmann J."/>
            <person name="Neumann-Schaal M."/>
            <person name="Petersen J."/>
        </authorList>
    </citation>
    <scope>NUCLEOTIDE SEQUENCE [LARGE SCALE GENOMIC DNA]</scope>
    <source>
        <strain evidence="2 3">SAG 39.79</strain>
    </source>
</reference>
<comment type="caution">
    <text evidence="2">The sequence shown here is derived from an EMBL/GenBank/DDBJ whole genome shotgun (WGS) entry which is preliminary data.</text>
</comment>
<dbReference type="EMBL" id="RSCK01000010">
    <property type="protein sequence ID" value="RUT12937.1"/>
    <property type="molecule type" value="Genomic_DNA"/>
</dbReference>